<evidence type="ECO:0000313" key="3">
    <source>
        <dbReference type="Proteomes" id="UP000030762"/>
    </source>
</evidence>
<reference evidence="2 3" key="1">
    <citation type="submission" date="2012-04" db="EMBL/GenBank/DDBJ databases">
        <title>The Genome Sequence of Saprolegnia declina VS20.</title>
        <authorList>
            <consortium name="The Broad Institute Genome Sequencing Platform"/>
            <person name="Russ C."/>
            <person name="Nusbaum C."/>
            <person name="Tyler B."/>
            <person name="van West P."/>
            <person name="Dieguez-Uribeondo J."/>
            <person name="de Bruijn I."/>
            <person name="Tripathy S."/>
            <person name="Jiang R."/>
            <person name="Young S.K."/>
            <person name="Zeng Q."/>
            <person name="Gargeya S."/>
            <person name="Fitzgerald M."/>
            <person name="Haas B."/>
            <person name="Abouelleil A."/>
            <person name="Alvarado L."/>
            <person name="Arachchi H.M."/>
            <person name="Berlin A."/>
            <person name="Chapman S.B."/>
            <person name="Goldberg J."/>
            <person name="Griggs A."/>
            <person name="Gujja S."/>
            <person name="Hansen M."/>
            <person name="Howarth C."/>
            <person name="Imamovic A."/>
            <person name="Larimer J."/>
            <person name="McCowen C."/>
            <person name="Montmayeur A."/>
            <person name="Murphy C."/>
            <person name="Neiman D."/>
            <person name="Pearson M."/>
            <person name="Priest M."/>
            <person name="Roberts A."/>
            <person name="Saif S."/>
            <person name="Shea T."/>
            <person name="Sisk P."/>
            <person name="Sykes S."/>
            <person name="Wortman J."/>
            <person name="Nusbaum C."/>
            <person name="Birren B."/>
        </authorList>
    </citation>
    <scope>NUCLEOTIDE SEQUENCE [LARGE SCALE GENOMIC DNA]</scope>
    <source>
        <strain evidence="2 3">VS20</strain>
    </source>
</reference>
<feature type="region of interest" description="Disordered" evidence="1">
    <location>
        <begin position="89"/>
        <end position="113"/>
    </location>
</feature>
<dbReference type="InParanoid" id="T0Q268"/>
<name>T0Q268_SAPDV</name>
<accession>T0Q268</accession>
<dbReference type="RefSeq" id="XP_008617848.1">
    <property type="nucleotide sequence ID" value="XM_008619626.1"/>
</dbReference>
<organism evidence="2 3">
    <name type="scientific">Saprolegnia diclina (strain VS20)</name>
    <dbReference type="NCBI Taxonomy" id="1156394"/>
    <lineage>
        <taxon>Eukaryota</taxon>
        <taxon>Sar</taxon>
        <taxon>Stramenopiles</taxon>
        <taxon>Oomycota</taxon>
        <taxon>Saprolegniomycetes</taxon>
        <taxon>Saprolegniales</taxon>
        <taxon>Saprolegniaceae</taxon>
        <taxon>Saprolegnia</taxon>
    </lineage>
</organism>
<dbReference type="EMBL" id="JH767192">
    <property type="protein sequence ID" value="EQC28656.1"/>
    <property type="molecule type" value="Genomic_DNA"/>
</dbReference>
<sequence>MGGTNAATLAATSMSTAYMDALQSLDGTVQMNGKCALTGELSGIGAPKLGQPASVVASLGTAPLFVPKEHIYFIQGASVGALPRRLDAAQHHERPQAHVSMPPAASLARDDRRPRRATPFLPRLWRSMPTLQKVPSGFNGSGHYMLRFHARYGDVLAAYKKVLGPTKASLRVWTQVGAQAQRQRDAAMAAYLAGERAAPTKTDADAVIAALEAQQPLLQTPTPIVGRDSRPHGLYA</sequence>
<dbReference type="GeneID" id="19954260"/>
<gene>
    <name evidence="2" type="ORF">SDRG_13533</name>
</gene>
<dbReference type="AlphaFoldDB" id="T0Q268"/>
<protein>
    <submittedName>
        <fullName evidence="2">Uncharacterized protein</fullName>
    </submittedName>
</protein>
<evidence type="ECO:0000256" key="1">
    <source>
        <dbReference type="SAM" id="MobiDB-lite"/>
    </source>
</evidence>
<dbReference type="VEuPathDB" id="FungiDB:SDRG_13533"/>
<dbReference type="Proteomes" id="UP000030762">
    <property type="component" value="Unassembled WGS sequence"/>
</dbReference>
<proteinExistence type="predicted"/>
<evidence type="ECO:0000313" key="2">
    <source>
        <dbReference type="EMBL" id="EQC28656.1"/>
    </source>
</evidence>
<keyword evidence="3" id="KW-1185">Reference proteome</keyword>